<keyword evidence="4" id="KW-0597">Phosphoprotein</keyword>
<evidence type="ECO:0000256" key="11">
    <source>
        <dbReference type="ARBA" id="ARBA00022840"/>
    </source>
</evidence>
<feature type="domain" description="Protein kinase" evidence="24">
    <location>
        <begin position="502"/>
        <end position="759"/>
    </location>
</feature>
<keyword evidence="8" id="KW-0430">Lectin</keyword>
<dbReference type="PANTHER" id="PTHR32444">
    <property type="entry name" value="BULB-TYPE LECTIN DOMAIN-CONTAINING PROTEIN"/>
    <property type="match status" value="1"/>
</dbReference>
<keyword evidence="12 22" id="KW-1133">Transmembrane helix</keyword>
<dbReference type="PROSITE" id="PS50948">
    <property type="entry name" value="PAN"/>
    <property type="match status" value="1"/>
</dbReference>
<keyword evidence="20" id="KW-0245">EGF-like domain</keyword>
<keyword evidence="13 22" id="KW-0472">Membrane</keyword>
<dbReference type="InterPro" id="IPR003609">
    <property type="entry name" value="Pan_app"/>
</dbReference>
<evidence type="ECO:0000256" key="2">
    <source>
        <dbReference type="ARBA" id="ARBA00022475"/>
    </source>
</evidence>
<evidence type="ECO:0000256" key="20">
    <source>
        <dbReference type="PROSITE-ProRule" id="PRU00076"/>
    </source>
</evidence>
<dbReference type="FunFam" id="2.90.10.10:FF:000029">
    <property type="entry name" value="G-type lectin S-receptor-like serine/threonine-protein kinase"/>
    <property type="match status" value="1"/>
</dbReference>
<dbReference type="Gene3D" id="3.30.200.20">
    <property type="entry name" value="Phosphorylase Kinase, domain 1"/>
    <property type="match status" value="1"/>
</dbReference>
<feature type="signal peptide" evidence="23">
    <location>
        <begin position="1"/>
        <end position="24"/>
    </location>
</feature>
<evidence type="ECO:0000256" key="13">
    <source>
        <dbReference type="ARBA" id="ARBA00023136"/>
    </source>
</evidence>
<keyword evidence="11 19" id="KW-0067">ATP-binding</keyword>
<dbReference type="SUPFAM" id="SSF56112">
    <property type="entry name" value="Protein kinase-like (PK-like)"/>
    <property type="match status" value="1"/>
</dbReference>
<evidence type="ECO:0000256" key="1">
    <source>
        <dbReference type="ARBA" id="ARBA00004251"/>
    </source>
</evidence>
<dbReference type="Pfam" id="PF07714">
    <property type="entry name" value="PK_Tyr_Ser-Thr"/>
    <property type="match status" value="2"/>
</dbReference>
<gene>
    <name evidence="28" type="ORF">RCOM_1228950</name>
</gene>
<dbReference type="PIRSF" id="PIRSF000641">
    <property type="entry name" value="SRK"/>
    <property type="match status" value="1"/>
</dbReference>
<dbReference type="InterPro" id="IPR024171">
    <property type="entry name" value="SRK-like_kinase"/>
</dbReference>
<dbReference type="STRING" id="3988.B9SSB8"/>
<dbReference type="PROSITE" id="PS00107">
    <property type="entry name" value="PROTEIN_KINASE_ATP"/>
    <property type="match status" value="1"/>
</dbReference>
<dbReference type="InterPro" id="IPR001245">
    <property type="entry name" value="Ser-Thr/Tyr_kinase_cat_dom"/>
</dbReference>
<comment type="similarity">
    <text evidence="19">Belongs to the protein kinase superfamily. Ser/Thr protein kinase family.</text>
</comment>
<evidence type="ECO:0000256" key="6">
    <source>
        <dbReference type="ARBA" id="ARBA00022692"/>
    </source>
</evidence>
<dbReference type="PROSITE" id="PS50026">
    <property type="entry name" value="EGF_3"/>
    <property type="match status" value="1"/>
</dbReference>
<dbReference type="EMBL" id="EQ974111">
    <property type="protein sequence ID" value="EEF33511.1"/>
    <property type="molecule type" value="Genomic_DNA"/>
</dbReference>
<dbReference type="GO" id="GO:0030246">
    <property type="term" value="F:carbohydrate binding"/>
    <property type="evidence" value="ECO:0007669"/>
    <property type="project" value="UniProtKB-KW"/>
</dbReference>
<dbReference type="PANTHER" id="PTHR32444:SF183">
    <property type="entry name" value="APPLE DOMAIN-CONTAINING PROTEIN"/>
    <property type="match status" value="1"/>
</dbReference>
<organism evidence="28 29">
    <name type="scientific">Ricinus communis</name>
    <name type="common">Castor bean</name>
    <dbReference type="NCBI Taxonomy" id="3988"/>
    <lineage>
        <taxon>Eukaryota</taxon>
        <taxon>Viridiplantae</taxon>
        <taxon>Streptophyta</taxon>
        <taxon>Embryophyta</taxon>
        <taxon>Tracheophyta</taxon>
        <taxon>Spermatophyta</taxon>
        <taxon>Magnoliopsida</taxon>
        <taxon>eudicotyledons</taxon>
        <taxon>Gunneridae</taxon>
        <taxon>Pentapetalae</taxon>
        <taxon>rosids</taxon>
        <taxon>fabids</taxon>
        <taxon>Malpighiales</taxon>
        <taxon>Euphorbiaceae</taxon>
        <taxon>Acalyphoideae</taxon>
        <taxon>Acalypheae</taxon>
        <taxon>Ricinus</taxon>
    </lineage>
</organism>
<accession>B9SSB8</accession>
<keyword evidence="14" id="KW-1015">Disulfide bond</keyword>
<evidence type="ECO:0000256" key="5">
    <source>
        <dbReference type="ARBA" id="ARBA00022679"/>
    </source>
</evidence>
<evidence type="ECO:0000256" key="8">
    <source>
        <dbReference type="ARBA" id="ARBA00022734"/>
    </source>
</evidence>
<evidence type="ECO:0000256" key="15">
    <source>
        <dbReference type="ARBA" id="ARBA00023170"/>
    </source>
</evidence>
<dbReference type="InterPro" id="IPR000719">
    <property type="entry name" value="Prot_kinase_dom"/>
</dbReference>
<dbReference type="CDD" id="cd01098">
    <property type="entry name" value="PAN_AP_plant"/>
    <property type="match status" value="1"/>
</dbReference>
<keyword evidence="3 19" id="KW-0723">Serine/threonine-protein kinase</keyword>
<evidence type="ECO:0000256" key="14">
    <source>
        <dbReference type="ARBA" id="ARBA00023157"/>
    </source>
</evidence>
<evidence type="ECO:0000259" key="25">
    <source>
        <dbReference type="PROSITE" id="PS50026"/>
    </source>
</evidence>
<dbReference type="InterPro" id="IPR021820">
    <property type="entry name" value="S-locus_recpt_kinase_C"/>
</dbReference>
<feature type="domain" description="Apple" evidence="27">
    <location>
        <begin position="338"/>
        <end position="418"/>
    </location>
</feature>
<evidence type="ECO:0000259" key="24">
    <source>
        <dbReference type="PROSITE" id="PS50011"/>
    </source>
</evidence>
<dbReference type="Pfam" id="PF01453">
    <property type="entry name" value="B_lectin"/>
    <property type="match status" value="1"/>
</dbReference>
<keyword evidence="5 19" id="KW-0808">Transferase</keyword>
<dbReference type="Pfam" id="PF00954">
    <property type="entry name" value="S_locus_glycop"/>
    <property type="match status" value="1"/>
</dbReference>
<dbReference type="FunFam" id="3.30.200.20:FF:000330">
    <property type="entry name" value="G-type lectin S-receptor-like serine/threonine-protein kinase At4g03230"/>
    <property type="match status" value="1"/>
</dbReference>
<dbReference type="InterPro" id="IPR001480">
    <property type="entry name" value="Bulb-type_lectin_dom"/>
</dbReference>
<dbReference type="InterPro" id="IPR017441">
    <property type="entry name" value="Protein_kinase_ATP_BS"/>
</dbReference>
<dbReference type="FunFam" id="1.10.510.10:FF:001722">
    <property type="entry name" value="G-type lectin S-receptor-like serine/threonine-protein kinase B120"/>
    <property type="match status" value="1"/>
</dbReference>
<evidence type="ECO:0000256" key="7">
    <source>
        <dbReference type="ARBA" id="ARBA00022729"/>
    </source>
</evidence>
<dbReference type="SMART" id="SM00108">
    <property type="entry name" value="B_lectin"/>
    <property type="match status" value="1"/>
</dbReference>
<evidence type="ECO:0000259" key="27">
    <source>
        <dbReference type="PROSITE" id="PS50948"/>
    </source>
</evidence>
<dbReference type="Gene3D" id="1.10.510.10">
    <property type="entry name" value="Transferase(Phosphotransferase) domain 1"/>
    <property type="match status" value="1"/>
</dbReference>
<dbReference type="GO" id="GO:0106310">
    <property type="term" value="F:protein serine kinase activity"/>
    <property type="evidence" value="ECO:0007669"/>
    <property type="project" value="RHEA"/>
</dbReference>
<dbReference type="PROSITE" id="PS50927">
    <property type="entry name" value="BULB_LECTIN"/>
    <property type="match status" value="1"/>
</dbReference>
<comment type="subcellular location">
    <subcellularLocation>
        <location evidence="1">Cell membrane</location>
        <topology evidence="1">Single-pass type I membrane protein</topology>
    </subcellularLocation>
</comment>
<evidence type="ECO:0000256" key="12">
    <source>
        <dbReference type="ARBA" id="ARBA00022989"/>
    </source>
</evidence>
<dbReference type="GO" id="GO:0048544">
    <property type="term" value="P:recognition of pollen"/>
    <property type="evidence" value="ECO:0007669"/>
    <property type="project" value="InterPro"/>
</dbReference>
<comment type="caution">
    <text evidence="20">Lacks conserved residue(s) required for the propagation of feature annotation.</text>
</comment>
<dbReference type="PROSITE" id="PS50011">
    <property type="entry name" value="PROTEIN_KINASE_DOM"/>
    <property type="match status" value="1"/>
</dbReference>
<keyword evidence="7 23" id="KW-0732">Signal</keyword>
<dbReference type="Proteomes" id="UP000008311">
    <property type="component" value="Unassembled WGS sequence"/>
</dbReference>
<evidence type="ECO:0000256" key="18">
    <source>
        <dbReference type="ARBA" id="ARBA00048679"/>
    </source>
</evidence>
<proteinExistence type="inferred from homology"/>
<dbReference type="InterPro" id="IPR036426">
    <property type="entry name" value="Bulb-type_lectin_dom_sf"/>
</dbReference>
<keyword evidence="29" id="KW-1185">Reference proteome</keyword>
<dbReference type="InterPro" id="IPR000742">
    <property type="entry name" value="EGF"/>
</dbReference>
<comment type="catalytic activity">
    <reaction evidence="18 19">
        <text>L-seryl-[protein] + ATP = O-phospho-L-seryl-[protein] + ADP + H(+)</text>
        <dbReference type="Rhea" id="RHEA:17989"/>
        <dbReference type="Rhea" id="RHEA-COMP:9863"/>
        <dbReference type="Rhea" id="RHEA-COMP:11604"/>
        <dbReference type="ChEBI" id="CHEBI:15378"/>
        <dbReference type="ChEBI" id="CHEBI:29999"/>
        <dbReference type="ChEBI" id="CHEBI:30616"/>
        <dbReference type="ChEBI" id="CHEBI:83421"/>
        <dbReference type="ChEBI" id="CHEBI:456216"/>
        <dbReference type="EC" id="2.7.11.1"/>
    </reaction>
</comment>
<evidence type="ECO:0000256" key="17">
    <source>
        <dbReference type="ARBA" id="ARBA00047899"/>
    </source>
</evidence>
<dbReference type="InParanoid" id="B9SSB8"/>
<evidence type="ECO:0000256" key="22">
    <source>
        <dbReference type="SAM" id="Phobius"/>
    </source>
</evidence>
<feature type="chain" id="PRO_5002892014" description="Receptor-like serine/threonine-protein kinase" evidence="23">
    <location>
        <begin position="25"/>
        <end position="759"/>
    </location>
</feature>
<dbReference type="Gene3D" id="3.50.4.10">
    <property type="entry name" value="Hepatocyte Growth Factor"/>
    <property type="match status" value="1"/>
</dbReference>
<feature type="transmembrane region" description="Helical" evidence="22">
    <location>
        <begin position="437"/>
        <end position="458"/>
    </location>
</feature>
<dbReference type="SMART" id="SM00473">
    <property type="entry name" value="PAN_AP"/>
    <property type="match status" value="1"/>
</dbReference>
<keyword evidence="2" id="KW-1003">Cell membrane</keyword>
<protein>
    <recommendedName>
        <fullName evidence="19">Receptor-like serine/threonine-protein kinase</fullName>
        <ecNumber evidence="19">2.7.11.1</ecNumber>
    </recommendedName>
</protein>
<evidence type="ECO:0000256" key="4">
    <source>
        <dbReference type="ARBA" id="ARBA00022553"/>
    </source>
</evidence>
<dbReference type="SUPFAM" id="SSF51110">
    <property type="entry name" value="alpha-D-mannose-specific plant lectins"/>
    <property type="match status" value="1"/>
</dbReference>
<keyword evidence="15" id="KW-0675">Receptor</keyword>
<dbReference type="Pfam" id="PF08276">
    <property type="entry name" value="PAN_2"/>
    <property type="match status" value="1"/>
</dbReference>
<comment type="catalytic activity">
    <reaction evidence="17 19">
        <text>L-threonyl-[protein] + ATP = O-phospho-L-threonyl-[protein] + ADP + H(+)</text>
        <dbReference type="Rhea" id="RHEA:46608"/>
        <dbReference type="Rhea" id="RHEA-COMP:11060"/>
        <dbReference type="Rhea" id="RHEA-COMP:11605"/>
        <dbReference type="ChEBI" id="CHEBI:15378"/>
        <dbReference type="ChEBI" id="CHEBI:30013"/>
        <dbReference type="ChEBI" id="CHEBI:30616"/>
        <dbReference type="ChEBI" id="CHEBI:61977"/>
        <dbReference type="ChEBI" id="CHEBI:456216"/>
        <dbReference type="EC" id="2.7.11.1"/>
    </reaction>
</comment>
<keyword evidence="6 22" id="KW-0812">Transmembrane</keyword>
<evidence type="ECO:0000256" key="23">
    <source>
        <dbReference type="SAM" id="SignalP"/>
    </source>
</evidence>
<dbReference type="GO" id="GO:0007165">
    <property type="term" value="P:signal transduction"/>
    <property type="evidence" value="ECO:0000318"/>
    <property type="project" value="GO_Central"/>
</dbReference>
<dbReference type="Gene3D" id="2.90.10.10">
    <property type="entry name" value="Bulb-type lectin domain"/>
    <property type="match status" value="1"/>
</dbReference>
<keyword evidence="10 19" id="KW-0418">Kinase</keyword>
<dbReference type="AlphaFoldDB" id="B9SSB8"/>
<dbReference type="CDD" id="cd00054">
    <property type="entry name" value="EGF_CA"/>
    <property type="match status" value="1"/>
</dbReference>
<dbReference type="CDD" id="cd00028">
    <property type="entry name" value="B_lectin"/>
    <property type="match status" value="1"/>
</dbReference>
<dbReference type="InterPro" id="IPR000858">
    <property type="entry name" value="S_locus_glycoprot_dom"/>
</dbReference>
<dbReference type="InterPro" id="IPR011009">
    <property type="entry name" value="Kinase-like_dom_sf"/>
</dbReference>
<dbReference type="GO" id="GO:0005886">
    <property type="term" value="C:plasma membrane"/>
    <property type="evidence" value="ECO:0000318"/>
    <property type="project" value="GO_Central"/>
</dbReference>
<feature type="domain" description="EGF-like" evidence="25">
    <location>
        <begin position="283"/>
        <end position="319"/>
    </location>
</feature>
<reference evidence="29" key="1">
    <citation type="journal article" date="2010" name="Nat. Biotechnol.">
        <title>Draft genome sequence of the oilseed species Ricinus communis.</title>
        <authorList>
            <person name="Chan A.P."/>
            <person name="Crabtree J."/>
            <person name="Zhao Q."/>
            <person name="Lorenzi H."/>
            <person name="Orvis J."/>
            <person name="Puiu D."/>
            <person name="Melake-Berhan A."/>
            <person name="Jones K.M."/>
            <person name="Redman J."/>
            <person name="Chen G."/>
            <person name="Cahoon E.B."/>
            <person name="Gedil M."/>
            <person name="Stanke M."/>
            <person name="Haas B.J."/>
            <person name="Wortman J.R."/>
            <person name="Fraser-Liggett C.M."/>
            <person name="Ravel J."/>
            <person name="Rabinowicz P.D."/>
        </authorList>
    </citation>
    <scope>NUCLEOTIDE SEQUENCE [LARGE SCALE GENOMIC DNA]</scope>
    <source>
        <strain evidence="29">cv. Hale</strain>
    </source>
</reference>
<feature type="binding site" evidence="21">
    <location>
        <position position="530"/>
    </location>
    <ligand>
        <name>ATP</name>
        <dbReference type="ChEBI" id="CHEBI:30616"/>
    </ligand>
</feature>
<feature type="domain" description="Bulb-type lectin" evidence="26">
    <location>
        <begin position="25"/>
        <end position="146"/>
    </location>
</feature>
<dbReference type="FunFam" id="3.50.4.10:FF:000002">
    <property type="entry name" value="G-type lectin S-receptor-like serine/threonine-protein kinase"/>
    <property type="match status" value="1"/>
</dbReference>
<keyword evidence="16" id="KW-0325">Glycoprotein</keyword>
<dbReference type="EC" id="2.7.11.1" evidence="19"/>
<evidence type="ECO:0000256" key="19">
    <source>
        <dbReference type="PIRNR" id="PIRNR000641"/>
    </source>
</evidence>
<evidence type="ECO:0000259" key="26">
    <source>
        <dbReference type="PROSITE" id="PS50927"/>
    </source>
</evidence>
<evidence type="ECO:0000256" key="9">
    <source>
        <dbReference type="ARBA" id="ARBA00022741"/>
    </source>
</evidence>
<dbReference type="Pfam" id="PF11883">
    <property type="entry name" value="DUF3403"/>
    <property type="match status" value="1"/>
</dbReference>
<evidence type="ECO:0000256" key="16">
    <source>
        <dbReference type="ARBA" id="ARBA00023180"/>
    </source>
</evidence>
<sequence length="759" mass="85099">MRAFGFSIGSFRFFFILLAITCSALDTISPNQPLSDGGSLVSANGNYELGFLSLTDPRRRYLGLWYRKISPRTIVWVANRETSLSNTTATLNITSQGNLVLLNSTNDLVWLSNTSRIAKNPVAQLLDTGNIVIREANDSKNYLWQSFDHPGDTVLPGMKVGINLVTGHETFQSSWKSIDDPALGQFSFHLDTRGYPQLLLKKEDRVVYRAGSWNGLRLTGTPILRLDPVFTYEFEINAKEIYFKFDVLNLSIFSRYALSPTGLVQRLSWDDRAQDWVTIATAQTDQCENYAFCGANASCEINNSPICVCLDGFTPKTPTDWNMQVWSDGCVRRTPLDCSKDGFVKRTGVKLPDTSSSWYDKTIDLKECERLCLRNCSCSAYSNLDIRNGGSGCLIWFNDLIDIRGVPAGGEDLHIRVASSELPKTKKKEGSFGKVKAGLIAGTAVIVIISMIVGFYMWRRNFRKQGITEGSHIQEYESKDAKEGMELPVFDLSTIIKATDDFASYNKLGEGGFGIVYKGTLADGQEIAVKRLSESSGQGSTEFKNEVILISELQHRNLVKLLGCCIQNDEKMLIYEYMPNKSLDFFIFVRVRLFLTEYLPNQLKSLLFRSGYMSPEYAVDGLFSMKSDVFSFGVLVLEIVNGKKNRGFFHPDHNHNLLGHAWKLWIEEKALELVDKTLDSYALPEILRCIHVGLLCVQQRPEDRPNMASVIVMLSSECSLPEPRQPGFFTERNMPDAGESSSSKLISANEMSATVLEPR</sequence>
<evidence type="ECO:0000256" key="3">
    <source>
        <dbReference type="ARBA" id="ARBA00022527"/>
    </source>
</evidence>
<keyword evidence="9 19" id="KW-0547">Nucleotide-binding</keyword>
<evidence type="ECO:0000256" key="10">
    <source>
        <dbReference type="ARBA" id="ARBA00022777"/>
    </source>
</evidence>
<evidence type="ECO:0000256" key="21">
    <source>
        <dbReference type="PROSITE-ProRule" id="PRU10141"/>
    </source>
</evidence>
<evidence type="ECO:0000313" key="28">
    <source>
        <dbReference type="EMBL" id="EEF33511.1"/>
    </source>
</evidence>
<dbReference type="GO" id="GO:0006955">
    <property type="term" value="P:immune response"/>
    <property type="evidence" value="ECO:0000318"/>
    <property type="project" value="GO_Central"/>
</dbReference>
<dbReference type="GO" id="GO:0004674">
    <property type="term" value="F:protein serine/threonine kinase activity"/>
    <property type="evidence" value="ECO:0000318"/>
    <property type="project" value="GO_Central"/>
</dbReference>
<dbReference type="GO" id="GO:0005524">
    <property type="term" value="F:ATP binding"/>
    <property type="evidence" value="ECO:0007669"/>
    <property type="project" value="UniProtKB-UniRule"/>
</dbReference>
<name>B9SSB8_RICCO</name>
<evidence type="ECO:0000313" key="29">
    <source>
        <dbReference type="Proteomes" id="UP000008311"/>
    </source>
</evidence>